<dbReference type="InterPro" id="IPR001647">
    <property type="entry name" value="HTH_TetR"/>
</dbReference>
<dbReference type="Gene3D" id="1.10.357.10">
    <property type="entry name" value="Tetracycline Repressor, domain 2"/>
    <property type="match status" value="1"/>
</dbReference>
<evidence type="ECO:0000256" key="4">
    <source>
        <dbReference type="PROSITE-ProRule" id="PRU00335"/>
    </source>
</evidence>
<evidence type="ECO:0000256" key="2">
    <source>
        <dbReference type="ARBA" id="ARBA00023125"/>
    </source>
</evidence>
<dbReference type="Pfam" id="PF14246">
    <property type="entry name" value="TetR_C_7"/>
    <property type="match status" value="1"/>
</dbReference>
<comment type="caution">
    <text evidence="6">The sequence shown here is derived from an EMBL/GenBank/DDBJ whole genome shotgun (WGS) entry which is preliminary data.</text>
</comment>
<dbReference type="PANTHER" id="PTHR30055">
    <property type="entry name" value="HTH-TYPE TRANSCRIPTIONAL REGULATOR RUTR"/>
    <property type="match status" value="1"/>
</dbReference>
<evidence type="ECO:0000256" key="3">
    <source>
        <dbReference type="ARBA" id="ARBA00023163"/>
    </source>
</evidence>
<reference evidence="6 7" key="1">
    <citation type="journal article" date="2017" name="Antonie Van Leeuwenhoek">
        <title>Phylogenomic resolution of the bacterial genus Pantoea and its relationship with Erwinia and Tatumella.</title>
        <authorList>
            <person name="Palmer M."/>
            <person name="Steenkamp E.T."/>
            <person name="Coetzee M.P."/>
            <person name="Chan W.Y."/>
            <person name="van Zyl E."/>
            <person name="De Maayer P."/>
            <person name="Coutinho T.A."/>
            <person name="Blom J."/>
            <person name="Smits T.H."/>
            <person name="Duffy B."/>
            <person name="Venter S.N."/>
        </authorList>
    </citation>
    <scope>NUCLEOTIDE SEQUENCE [LARGE SCALE GENOMIC DNA]</scope>
    <source>
        <strain evidence="6 7">LMG 2657</strain>
    </source>
</reference>
<dbReference type="InterPro" id="IPR009057">
    <property type="entry name" value="Homeodomain-like_sf"/>
</dbReference>
<dbReference type="Proteomes" id="UP000193749">
    <property type="component" value="Unassembled WGS sequence"/>
</dbReference>
<dbReference type="RefSeq" id="WP_084878455.1">
    <property type="nucleotide sequence ID" value="NZ_JAGGMY010000001.1"/>
</dbReference>
<dbReference type="STRING" id="55209.HA50_09670"/>
<dbReference type="InterPro" id="IPR039536">
    <property type="entry name" value="TetR_C_Proteobacteria"/>
</dbReference>
<dbReference type="EMBL" id="MLJI01000001">
    <property type="protein sequence ID" value="ORM95751.1"/>
    <property type="molecule type" value="Genomic_DNA"/>
</dbReference>
<dbReference type="FunFam" id="1.10.10.60:FF:000141">
    <property type="entry name" value="TetR family transcriptional regulator"/>
    <property type="match status" value="1"/>
</dbReference>
<dbReference type="InterPro" id="IPR050109">
    <property type="entry name" value="HTH-type_TetR-like_transc_reg"/>
</dbReference>
<protein>
    <submittedName>
        <fullName evidence="6">TetR family transcriptional regulator</fullName>
    </submittedName>
</protein>
<proteinExistence type="predicted"/>
<feature type="domain" description="HTH tetR-type" evidence="5">
    <location>
        <begin position="6"/>
        <end position="66"/>
    </location>
</feature>
<gene>
    <name evidence="6" type="ORF">HA50_09670</name>
</gene>
<evidence type="ECO:0000313" key="7">
    <source>
        <dbReference type="Proteomes" id="UP000193749"/>
    </source>
</evidence>
<name>A0A1X1F0J2_PANCY</name>
<keyword evidence="3" id="KW-0804">Transcription</keyword>
<feature type="DNA-binding region" description="H-T-H motif" evidence="4">
    <location>
        <begin position="29"/>
        <end position="48"/>
    </location>
</feature>
<dbReference type="SUPFAM" id="SSF46689">
    <property type="entry name" value="Homeodomain-like"/>
    <property type="match status" value="1"/>
</dbReference>
<dbReference type="GO" id="GO:0000976">
    <property type="term" value="F:transcription cis-regulatory region binding"/>
    <property type="evidence" value="ECO:0007669"/>
    <property type="project" value="TreeGrafter"/>
</dbReference>
<dbReference type="PROSITE" id="PS50977">
    <property type="entry name" value="HTH_TETR_2"/>
    <property type="match status" value="1"/>
</dbReference>
<evidence type="ECO:0000259" key="5">
    <source>
        <dbReference type="PROSITE" id="PS50977"/>
    </source>
</evidence>
<dbReference type="AlphaFoldDB" id="A0A1X1F0J2"/>
<dbReference type="GO" id="GO:0003700">
    <property type="term" value="F:DNA-binding transcription factor activity"/>
    <property type="evidence" value="ECO:0007669"/>
    <property type="project" value="TreeGrafter"/>
</dbReference>
<keyword evidence="2 4" id="KW-0238">DNA-binding</keyword>
<keyword evidence="7" id="KW-1185">Reference proteome</keyword>
<dbReference type="Pfam" id="PF00440">
    <property type="entry name" value="TetR_N"/>
    <property type="match status" value="1"/>
</dbReference>
<evidence type="ECO:0000256" key="1">
    <source>
        <dbReference type="ARBA" id="ARBA00023015"/>
    </source>
</evidence>
<evidence type="ECO:0000313" key="6">
    <source>
        <dbReference type="EMBL" id="ORM95751.1"/>
    </source>
</evidence>
<accession>A0A1X1F0J2</accession>
<dbReference type="PANTHER" id="PTHR30055:SF119">
    <property type="entry name" value="NALC"/>
    <property type="match status" value="1"/>
</dbReference>
<dbReference type="OrthoDB" id="270177at2"/>
<dbReference type="PRINTS" id="PR00455">
    <property type="entry name" value="HTHTETR"/>
</dbReference>
<keyword evidence="1" id="KW-0805">Transcription regulation</keyword>
<organism evidence="6 7">
    <name type="scientific">Pantoea cypripedii</name>
    <name type="common">Pectobacterium cypripedii</name>
    <name type="synonym">Erwinia cypripedii</name>
    <dbReference type="NCBI Taxonomy" id="55209"/>
    <lineage>
        <taxon>Bacteria</taxon>
        <taxon>Pseudomonadati</taxon>
        <taxon>Pseudomonadota</taxon>
        <taxon>Gammaproteobacteria</taxon>
        <taxon>Enterobacterales</taxon>
        <taxon>Erwiniaceae</taxon>
        <taxon>Pantoea</taxon>
    </lineage>
</organism>
<sequence length="208" mass="23023">MRTLTDEKRQAIMTAASAVFQEHGYERASMNEVARRAGGSKATLYNYFPSKEALFEAVVRTYSTHYLTEAAGEILNDDGSELSLESKLHRFGKGMLSVLMTDSQALQLYRVVVGEAGHSDIGALFYESGVRESMEMLASLMKNHMEQGDLAENCPMLRARQFSALLKAEVDELLLKKEMDTFSESRVTEMVAAAVNLFLAGACRRTGS</sequence>